<name>A0A1H5YS77_9ACTN</name>
<keyword evidence="2" id="KW-0812">Transmembrane</keyword>
<keyword evidence="2" id="KW-0472">Membrane</keyword>
<protein>
    <submittedName>
        <fullName evidence="4">TadE-like protein</fullName>
    </submittedName>
</protein>
<evidence type="ECO:0000313" key="4">
    <source>
        <dbReference type="EMBL" id="SEG26186.1"/>
    </source>
</evidence>
<evidence type="ECO:0000256" key="1">
    <source>
        <dbReference type="SAM" id="MobiDB-lite"/>
    </source>
</evidence>
<feature type="transmembrane region" description="Helical" evidence="2">
    <location>
        <begin position="21"/>
        <end position="43"/>
    </location>
</feature>
<evidence type="ECO:0000313" key="5">
    <source>
        <dbReference type="Proteomes" id="UP000236723"/>
    </source>
</evidence>
<evidence type="ECO:0000259" key="3">
    <source>
        <dbReference type="Pfam" id="PF07811"/>
    </source>
</evidence>
<organism evidence="4 5">
    <name type="scientific">Thermomonospora echinospora</name>
    <dbReference type="NCBI Taxonomy" id="1992"/>
    <lineage>
        <taxon>Bacteria</taxon>
        <taxon>Bacillati</taxon>
        <taxon>Actinomycetota</taxon>
        <taxon>Actinomycetes</taxon>
        <taxon>Streptosporangiales</taxon>
        <taxon>Thermomonosporaceae</taxon>
        <taxon>Thermomonospora</taxon>
    </lineage>
</organism>
<keyword evidence="5" id="KW-1185">Reference proteome</keyword>
<feature type="domain" description="TadE-like" evidence="3">
    <location>
        <begin position="19"/>
        <end position="61"/>
    </location>
</feature>
<keyword evidence="2" id="KW-1133">Transmembrane helix</keyword>
<accession>A0A1H5YS77</accession>
<dbReference type="Proteomes" id="UP000236723">
    <property type="component" value="Unassembled WGS sequence"/>
</dbReference>
<gene>
    <name evidence="4" type="ORF">SAMN04489712_104123</name>
</gene>
<feature type="region of interest" description="Disordered" evidence="1">
    <location>
        <begin position="131"/>
        <end position="150"/>
    </location>
</feature>
<evidence type="ECO:0000256" key="2">
    <source>
        <dbReference type="SAM" id="Phobius"/>
    </source>
</evidence>
<dbReference type="EMBL" id="FNVO01000004">
    <property type="protein sequence ID" value="SEG26186.1"/>
    <property type="molecule type" value="Genomic_DNA"/>
</dbReference>
<dbReference type="Pfam" id="PF07811">
    <property type="entry name" value="TadE"/>
    <property type="match status" value="1"/>
</dbReference>
<dbReference type="InterPro" id="IPR012495">
    <property type="entry name" value="TadE-like_dom"/>
</dbReference>
<dbReference type="AlphaFoldDB" id="A0A1H5YS77"/>
<proteinExistence type="predicted"/>
<reference evidence="5" key="1">
    <citation type="submission" date="2016-10" db="EMBL/GenBank/DDBJ databases">
        <authorList>
            <person name="Varghese N."/>
            <person name="Submissions S."/>
        </authorList>
    </citation>
    <scope>NUCLEOTIDE SEQUENCE [LARGE SCALE GENOMIC DNA]</scope>
    <source>
        <strain evidence="5">DSM 43163</strain>
    </source>
</reference>
<sequence length="150" mass="15715">MTVPAICPRRRVRCRDDAGNAVVEAAILAPLFVLFLAALLVAMRIQHGSAVVSQAAADAARHASIARTASQARADATASALATLRDKGLHCTPQVALDLSGFARPVGREGTVAARVRCVVALSDIALPGMPGSRTVTRTHRSPVDPYRGR</sequence>